<keyword evidence="6" id="KW-1185">Reference proteome</keyword>
<evidence type="ECO:0000313" key="5">
    <source>
        <dbReference type="EMBL" id="CAL4801849.1"/>
    </source>
</evidence>
<proteinExistence type="predicted"/>
<evidence type="ECO:0000256" key="1">
    <source>
        <dbReference type="SAM" id="MobiDB-lite"/>
    </source>
</evidence>
<feature type="compositionally biased region" description="Basic and acidic residues" evidence="1">
    <location>
        <begin position="695"/>
        <end position="708"/>
    </location>
</feature>
<dbReference type="OrthoDB" id="283575at2759"/>
<evidence type="ECO:0000259" key="2">
    <source>
        <dbReference type="PROSITE" id="PS00022"/>
    </source>
</evidence>
<dbReference type="SUPFAM" id="SSF48403">
    <property type="entry name" value="Ankyrin repeat"/>
    <property type="match status" value="1"/>
</dbReference>
<name>A0A9P1DS80_9DINO</name>
<accession>A0A9P1DS80</accession>
<gene>
    <name evidence="4" type="ORF">C1SCF055_LOCUS39437</name>
</gene>
<feature type="domain" description="EGF-like" evidence="2 3">
    <location>
        <begin position="539"/>
        <end position="550"/>
    </location>
</feature>
<dbReference type="PROSITE" id="PS01186">
    <property type="entry name" value="EGF_2"/>
    <property type="match status" value="1"/>
</dbReference>
<reference evidence="4" key="1">
    <citation type="submission" date="2022-10" db="EMBL/GenBank/DDBJ databases">
        <authorList>
            <person name="Chen Y."/>
            <person name="Dougan E. K."/>
            <person name="Chan C."/>
            <person name="Rhodes N."/>
            <person name="Thang M."/>
        </authorList>
    </citation>
    <scope>NUCLEOTIDE SEQUENCE</scope>
</reference>
<dbReference type="Proteomes" id="UP001152797">
    <property type="component" value="Unassembled WGS sequence"/>
</dbReference>
<comment type="caution">
    <text evidence="4">The sequence shown here is derived from an EMBL/GenBank/DDBJ whole genome shotgun (WGS) entry which is preliminary data.</text>
</comment>
<dbReference type="InterPro" id="IPR000742">
    <property type="entry name" value="EGF"/>
</dbReference>
<reference evidence="5 6" key="2">
    <citation type="submission" date="2024-05" db="EMBL/GenBank/DDBJ databases">
        <authorList>
            <person name="Chen Y."/>
            <person name="Shah S."/>
            <person name="Dougan E. K."/>
            <person name="Thang M."/>
            <person name="Chan C."/>
        </authorList>
    </citation>
    <scope>NUCLEOTIDE SEQUENCE [LARGE SCALE GENOMIC DNA]</scope>
</reference>
<dbReference type="Gene3D" id="1.25.40.20">
    <property type="entry name" value="Ankyrin repeat-containing domain"/>
    <property type="match status" value="1"/>
</dbReference>
<evidence type="ECO:0000259" key="3">
    <source>
        <dbReference type="PROSITE" id="PS01186"/>
    </source>
</evidence>
<dbReference type="EMBL" id="CAMXCT010006412">
    <property type="protein sequence ID" value="CAI4014537.1"/>
    <property type="molecule type" value="Genomic_DNA"/>
</dbReference>
<protein>
    <submittedName>
        <fullName evidence="5">EGF-like domain-containing protein</fullName>
    </submittedName>
</protein>
<evidence type="ECO:0000313" key="6">
    <source>
        <dbReference type="Proteomes" id="UP001152797"/>
    </source>
</evidence>
<dbReference type="PROSITE" id="PS00022">
    <property type="entry name" value="EGF_1"/>
    <property type="match status" value="1"/>
</dbReference>
<dbReference type="EMBL" id="CAMXCT020006412">
    <property type="protein sequence ID" value="CAL1167912.1"/>
    <property type="molecule type" value="Genomic_DNA"/>
</dbReference>
<evidence type="ECO:0000313" key="4">
    <source>
        <dbReference type="EMBL" id="CAI4014537.1"/>
    </source>
</evidence>
<dbReference type="AlphaFoldDB" id="A0A9P1DS80"/>
<dbReference type="InterPro" id="IPR036770">
    <property type="entry name" value="Ankyrin_rpt-contain_sf"/>
</dbReference>
<dbReference type="EMBL" id="CAMXCT030006412">
    <property type="protein sequence ID" value="CAL4801849.1"/>
    <property type="molecule type" value="Genomic_DNA"/>
</dbReference>
<organism evidence="4">
    <name type="scientific">Cladocopium goreaui</name>
    <dbReference type="NCBI Taxonomy" id="2562237"/>
    <lineage>
        <taxon>Eukaryota</taxon>
        <taxon>Sar</taxon>
        <taxon>Alveolata</taxon>
        <taxon>Dinophyceae</taxon>
        <taxon>Suessiales</taxon>
        <taxon>Symbiodiniaceae</taxon>
        <taxon>Cladocopium</taxon>
    </lineage>
</organism>
<feature type="region of interest" description="Disordered" evidence="1">
    <location>
        <begin position="695"/>
        <end position="747"/>
    </location>
</feature>
<sequence>MEEPKYKRPTKSEQTSCTWCRIGLLVFVLVLAITGPVWAFTIASCTSTRPCRIGQMLTFVEAECAEGGGARSEELLHGDICTLVCDDPNKRPTIPALQCIDGNASDAEMVQCVVPQVATGQVDATPTLASNAITEGEPRLVCAEAQYFVCEAAPGATSILIQLRRQTKAKCDQIFAECRILNSAFTFQEYLQSPAALAYEADPNNRTKMDAAMEDPGTCTLGCFVELFTSEQLANLQNEIQVASAEASGAFQMPEGQYSTTNYCGDNPGPACVRVQGLCDISQDGDFYKHPVCVSGQAQWSKIDGSMRIRYDGDERNGQAGKWLLETDVLDLLSSGYGSEVGRQPTFNPMPTLGSTIWNLKCRYPSNNGLGTYYIQYRTKILELVSCTCDSLIDCNGRGEAVGSKENGPNCVCECSPDRAGDSCEIPLCQVPGVMNSRQPACLEGNWIMPNGVCTPSCQEGYQSNHPSFTCTEDGAYLLPLGFTCDPIWVNQAPVDEFGNTPDAYEEATTTTPLECTDFDCVFHGTATGNRRADDSCECICDAGYTGPQCRSIIGDCLAPLHRNIPNSALSTCEEGSRPTMVCTARCAEMYYPVPATLDCQGTQLVPDKFRCFGGPSTEIQWCEITQIFSLIFSGLAFLGLLVACYTFQRNKARSFQNYLHHDKLVEGVSDVHGNYNVVRMTNGTEYHSKLPDHILAHDPREPPKDEASQSDEYENVSTFAPEQGLPSLQDDGTYTPDPRPSVGGLPGQVEQEVALALTAGPGLRKGAEAGGPWWGGVIVRNIVGRPELDGSHGWVLDYSHETGLYELDLEDVEILKMVPESSLEDVELAAETPAIMAAPGPQALDTNWLVNMRDLENKVEANRQERYKQFVPWHLLPLASEQAREETERNAKIKAALQETAPIRADLEGRLRMGLRTGDAEMLREAIAETYELLKQPYLAIAPPASLSSLKRVLETAESRLEQFDTIKESRQRAEDYAERVRTGRAADWKMTSAELLRHVADCNPGRVEAGLKAQLPVFLRTSEMRFTILHDACRDACLDEPGSEKAQNRVEVVRLLCEARANKNAVDMKDRTPLDYALEVGGPSTRRHPSVRALRKLGLRTALEAALEMRGESIEEWNGGMGDPQRVSKGDEVVVNIHEYP</sequence>